<keyword evidence="2" id="KW-0472">Membrane</keyword>
<feature type="region of interest" description="Disordered" evidence="1">
    <location>
        <begin position="154"/>
        <end position="190"/>
    </location>
</feature>
<dbReference type="InterPro" id="IPR007690">
    <property type="entry name" value="T2SS_GspM"/>
</dbReference>
<sequence length="190" mass="20807">MNKPFPARLWAQWQTLRARGRTSWQGLAVREQRAVSLAALVLGGLLVWLLLIQPPLQTLAYWQVETPKLRAQTQALEVLLRDVGGPASGQPLEAALRQALDAGGLSEHYQLQAVDAAWQLTFNDAPADEVMGWLLSSPRQFSLQVLEARLRRTAPANTDNADNIENTENTAGTLSGTVRMDQAQGAKEAS</sequence>
<reference evidence="3 4" key="1">
    <citation type="journal article" date="2018" name="Front. Microbiol.">
        <title>Pseudomonas rhizophila S211, a New Plant Growth-Promoting Rhizobacterium with Potential in Pesticide-Bioremediation.</title>
        <authorList>
            <person name="Hassen W."/>
            <person name="Neifar M."/>
            <person name="Cherif H."/>
            <person name="Najjari A."/>
            <person name="Chouchane H."/>
            <person name="Driouich R.C."/>
            <person name="Salah A."/>
            <person name="Naili F."/>
            <person name="Mosbah A."/>
            <person name="Souissi Y."/>
            <person name="Raddadi N."/>
            <person name="Ouzari H.I."/>
            <person name="Fava F."/>
            <person name="Cherif A."/>
        </authorList>
    </citation>
    <scope>NUCLEOTIDE SEQUENCE [LARGE SCALE GENOMIC DNA]</scope>
    <source>
        <strain evidence="3 4">S211</strain>
    </source>
</reference>
<feature type="transmembrane region" description="Helical" evidence="2">
    <location>
        <begin position="34"/>
        <end position="52"/>
    </location>
</feature>
<feature type="compositionally biased region" description="Polar residues" evidence="1">
    <location>
        <begin position="155"/>
        <end position="176"/>
    </location>
</feature>
<keyword evidence="2" id="KW-1133">Transmembrane helix</keyword>
<evidence type="ECO:0000313" key="4">
    <source>
        <dbReference type="Proteomes" id="UP000241936"/>
    </source>
</evidence>
<dbReference type="Proteomes" id="UP000241936">
    <property type="component" value="Chromosome"/>
</dbReference>
<keyword evidence="4" id="KW-1185">Reference proteome</keyword>
<keyword evidence="2" id="KW-0812">Transmembrane</keyword>
<name>A0ABN5JQS9_9PSED</name>
<evidence type="ECO:0000313" key="3">
    <source>
        <dbReference type="EMBL" id="AVU74630.1"/>
    </source>
</evidence>
<evidence type="ECO:0000256" key="1">
    <source>
        <dbReference type="SAM" id="MobiDB-lite"/>
    </source>
</evidence>
<organism evidence="3 4">
    <name type="scientific">Pseudomonas rhizophila</name>
    <dbReference type="NCBI Taxonomy" id="2045200"/>
    <lineage>
        <taxon>Bacteria</taxon>
        <taxon>Pseudomonadati</taxon>
        <taxon>Pseudomonadota</taxon>
        <taxon>Gammaproteobacteria</taxon>
        <taxon>Pseudomonadales</taxon>
        <taxon>Pseudomonadaceae</taxon>
        <taxon>Pseudomonas</taxon>
    </lineage>
</organism>
<dbReference type="Pfam" id="PF04612">
    <property type="entry name" value="T2SSM"/>
    <property type="match status" value="1"/>
</dbReference>
<evidence type="ECO:0000256" key="2">
    <source>
        <dbReference type="SAM" id="Phobius"/>
    </source>
</evidence>
<dbReference type="EMBL" id="CP024081">
    <property type="protein sequence ID" value="AVU74630.1"/>
    <property type="molecule type" value="Genomic_DNA"/>
</dbReference>
<gene>
    <name evidence="3" type="ORF">CRX69_05215</name>
</gene>
<protein>
    <submittedName>
        <fullName evidence="3">General secretion pathway protein GspM</fullName>
    </submittedName>
</protein>
<proteinExistence type="predicted"/>
<dbReference type="RefSeq" id="WP_076385236.1">
    <property type="nucleotide sequence ID" value="NZ_CAXAOX010000012.1"/>
</dbReference>
<accession>A0ABN5JQS9</accession>